<proteinExistence type="predicted"/>
<name>A0A7W7QXV8_KITKI</name>
<evidence type="ECO:0000313" key="1">
    <source>
        <dbReference type="EMBL" id="MBB4921533.1"/>
    </source>
</evidence>
<protein>
    <submittedName>
        <fullName evidence="1">Uncharacterized protein</fullName>
    </submittedName>
</protein>
<accession>A0A7W7QXV8</accession>
<evidence type="ECO:0000313" key="2">
    <source>
        <dbReference type="Proteomes" id="UP000540506"/>
    </source>
</evidence>
<dbReference type="AlphaFoldDB" id="A0A7W7QXV8"/>
<keyword evidence="2" id="KW-1185">Reference proteome</keyword>
<dbReference type="Proteomes" id="UP000540506">
    <property type="component" value="Unassembled WGS sequence"/>
</dbReference>
<gene>
    <name evidence="1" type="ORF">FHR34_000526</name>
</gene>
<reference evidence="1 2" key="1">
    <citation type="submission" date="2020-08" db="EMBL/GenBank/DDBJ databases">
        <title>Sequencing the genomes of 1000 actinobacteria strains.</title>
        <authorList>
            <person name="Klenk H.-P."/>
        </authorList>
    </citation>
    <scope>NUCLEOTIDE SEQUENCE [LARGE SCALE GENOMIC DNA]</scope>
    <source>
        <strain evidence="1 2">DSM 41654</strain>
    </source>
</reference>
<organism evidence="1 2">
    <name type="scientific">Kitasatospora kifunensis</name>
    <name type="common">Streptomyces kifunensis</name>
    <dbReference type="NCBI Taxonomy" id="58351"/>
    <lineage>
        <taxon>Bacteria</taxon>
        <taxon>Bacillati</taxon>
        <taxon>Actinomycetota</taxon>
        <taxon>Actinomycetes</taxon>
        <taxon>Kitasatosporales</taxon>
        <taxon>Streptomycetaceae</taxon>
        <taxon>Kitasatospora</taxon>
    </lineage>
</organism>
<comment type="caution">
    <text evidence="1">The sequence shown here is derived from an EMBL/GenBank/DDBJ whole genome shotgun (WGS) entry which is preliminary data.</text>
</comment>
<sequence>MARHAERLEREGALNLTFALPDGPHLLRLHPNRPQVAP</sequence>
<dbReference type="EMBL" id="JACHJV010000001">
    <property type="protein sequence ID" value="MBB4921533.1"/>
    <property type="molecule type" value="Genomic_DNA"/>
</dbReference>